<dbReference type="OrthoDB" id="5374844at2759"/>
<evidence type="ECO:0000256" key="1">
    <source>
        <dbReference type="SAM" id="MobiDB-lite"/>
    </source>
</evidence>
<organism evidence="2 3">
    <name type="scientific">Aureobasidium subglaciale (strain EXF-2481)</name>
    <name type="common">Aureobasidium pullulans var. subglaciale</name>
    <dbReference type="NCBI Taxonomy" id="1043005"/>
    <lineage>
        <taxon>Eukaryota</taxon>
        <taxon>Fungi</taxon>
        <taxon>Dikarya</taxon>
        <taxon>Ascomycota</taxon>
        <taxon>Pezizomycotina</taxon>
        <taxon>Dothideomycetes</taxon>
        <taxon>Dothideomycetidae</taxon>
        <taxon>Dothideales</taxon>
        <taxon>Saccotheciaceae</taxon>
        <taxon>Aureobasidium</taxon>
    </lineage>
</organism>
<feature type="region of interest" description="Disordered" evidence="1">
    <location>
        <begin position="267"/>
        <end position="319"/>
    </location>
</feature>
<keyword evidence="3" id="KW-1185">Reference proteome</keyword>
<feature type="compositionally biased region" description="Polar residues" evidence="1">
    <location>
        <begin position="603"/>
        <end position="617"/>
    </location>
</feature>
<evidence type="ECO:0000313" key="2">
    <source>
        <dbReference type="EMBL" id="KEQ98036.1"/>
    </source>
</evidence>
<feature type="region of interest" description="Disordered" evidence="1">
    <location>
        <begin position="598"/>
        <end position="692"/>
    </location>
</feature>
<feature type="compositionally biased region" description="Polar residues" evidence="1">
    <location>
        <begin position="77"/>
        <end position="110"/>
    </location>
</feature>
<feature type="region of interest" description="Disordered" evidence="1">
    <location>
        <begin position="150"/>
        <end position="178"/>
    </location>
</feature>
<feature type="region of interest" description="Disordered" evidence="1">
    <location>
        <begin position="335"/>
        <end position="444"/>
    </location>
</feature>
<proteinExistence type="predicted"/>
<feature type="compositionally biased region" description="Basic and acidic residues" evidence="1">
    <location>
        <begin position="677"/>
        <end position="692"/>
    </location>
</feature>
<feature type="compositionally biased region" description="Basic and acidic residues" evidence="1">
    <location>
        <begin position="299"/>
        <end position="316"/>
    </location>
</feature>
<dbReference type="InParanoid" id="A0A074ZHI2"/>
<evidence type="ECO:0000313" key="3">
    <source>
        <dbReference type="Proteomes" id="UP000030641"/>
    </source>
</evidence>
<feature type="compositionally biased region" description="Basic and acidic residues" evidence="1">
    <location>
        <begin position="275"/>
        <end position="291"/>
    </location>
</feature>
<accession>A0A074ZHI2</accession>
<gene>
    <name evidence="2" type="ORF">AUEXF2481DRAFT_562354</name>
</gene>
<feature type="region of interest" description="Disordered" evidence="1">
    <location>
        <begin position="1"/>
        <end position="134"/>
    </location>
</feature>
<protein>
    <submittedName>
        <fullName evidence="2">Uncharacterized protein</fullName>
    </submittedName>
</protein>
<sequence length="818" mass="90652">MDTIHISKRPRADISSTTEPVAIKAKNEQKTPHERPHSNPSYIRAHEPGTTPRHPISLNDDDDDSDGEGVTGELLDTSYNDIVNETMSQEAKQKQDTSLTTEPSFASSSGEARGSLIRQHPSPTSTQHPGPLVEEHANRKPNIVGFTHAGLKNQGTANKRDSRPDPVLSVEADTSSPNLDQFSVQASTVPGSHKRLTVAYEARVTELPVQDHTVLSVDVSAAPEETIAIIPEPTVDRSRKAVASLETSPVEKKGLTAFETLAKPAISGHARRKPTRDLAHSHEREHVETTVRSRLPKSMARDSSHRATTELEDRVQKPKTTLGASIALLQEESSNQIARDAKSPVADNPVQSLSKHRELNPATQLYVVPSSDAPNFNDYDEPEQVLSEPARPLSIQDPPRRESSRASVPLVQKEQTRTKNTQSQLHQPALPVPNPKRPAPEMTKGPTKILRTLRTSTRESEPQFDISAAAAAAAVAARPVMRRVSQVANNGSPIAHGEYLPQSTERIEHKRNKMAPTTSIPPLRLTQQNEVDPFDEVLALKPRQKVRHESPLEKIQDVDQSPPEQNSQAITHIGFDGETRANAKCIPILEPFQRPTMAARSKGQVNPPQRALTSHTSLGLMDALRSEVAPKSGQRGRNEDDDGKELRQADEPRDEDDPDKTLVNRDSDDGDDDDDDSQSRDSSDISGDESKSALSMWRRELESHQGDVYEQLVRMAHRLTNHLKDHETAIKDIGADYTQDGRRLVKRFEKDNEEQLEEYCQKMAKIEGAFVLGCKQVYGSLQKDVKEVMSSSERYVKALHKQVDAGGRLDQIMRTYHP</sequence>
<dbReference type="STRING" id="1043005.A0A074ZHI2"/>
<feature type="region of interest" description="Disordered" evidence="1">
    <location>
        <begin position="543"/>
        <end position="568"/>
    </location>
</feature>
<name>A0A074ZHI2_AURSE</name>
<dbReference type="RefSeq" id="XP_013346573.1">
    <property type="nucleotide sequence ID" value="XM_013491119.1"/>
</dbReference>
<reference evidence="2 3" key="1">
    <citation type="journal article" date="2014" name="BMC Genomics">
        <title>Genome sequencing of four Aureobasidium pullulans varieties: biotechnological potential, stress tolerance, and description of new species.</title>
        <authorList>
            <person name="Gostin Ar C."/>
            <person name="Ohm R.A."/>
            <person name="Kogej T."/>
            <person name="Sonjak S."/>
            <person name="Turk M."/>
            <person name="Zajc J."/>
            <person name="Zalar P."/>
            <person name="Grube M."/>
            <person name="Sun H."/>
            <person name="Han J."/>
            <person name="Sharma A."/>
            <person name="Chiniquy J."/>
            <person name="Ngan C.Y."/>
            <person name="Lipzen A."/>
            <person name="Barry K."/>
            <person name="Grigoriev I.V."/>
            <person name="Gunde-Cimerman N."/>
        </authorList>
    </citation>
    <scope>NUCLEOTIDE SEQUENCE [LARGE SCALE GENOMIC DNA]</scope>
    <source>
        <strain evidence="2 3">EXF-2481</strain>
    </source>
</reference>
<feature type="compositionally biased region" description="Basic and acidic residues" evidence="1">
    <location>
        <begin position="547"/>
        <end position="557"/>
    </location>
</feature>
<feature type="compositionally biased region" description="Polar residues" evidence="1">
    <location>
        <begin position="558"/>
        <end position="568"/>
    </location>
</feature>
<dbReference type="GeneID" id="25369076"/>
<dbReference type="HOGENOM" id="CLU_345442_0_0_1"/>
<dbReference type="EMBL" id="KL584753">
    <property type="protein sequence ID" value="KEQ98036.1"/>
    <property type="molecule type" value="Genomic_DNA"/>
</dbReference>
<dbReference type="OMA" id="HERGSAD"/>
<dbReference type="AlphaFoldDB" id="A0A074ZHI2"/>
<dbReference type="Proteomes" id="UP000030641">
    <property type="component" value="Unassembled WGS sequence"/>
</dbReference>
<feature type="compositionally biased region" description="Basic and acidic residues" evidence="1">
    <location>
        <begin position="25"/>
        <end position="37"/>
    </location>
</feature>